<organism evidence="2 3">
    <name type="scientific">Paenibacillus vandeheii</name>
    <dbReference type="NCBI Taxonomy" id="3035917"/>
    <lineage>
        <taxon>Bacteria</taxon>
        <taxon>Bacillati</taxon>
        <taxon>Bacillota</taxon>
        <taxon>Bacilli</taxon>
        <taxon>Bacillales</taxon>
        <taxon>Paenibacillaceae</taxon>
        <taxon>Paenibacillus</taxon>
    </lineage>
</organism>
<protein>
    <submittedName>
        <fullName evidence="2">Uncharacterized protein</fullName>
    </submittedName>
</protein>
<proteinExistence type="predicted"/>
<evidence type="ECO:0000313" key="2">
    <source>
        <dbReference type="EMBL" id="MDN4602386.1"/>
    </source>
</evidence>
<gene>
    <name evidence="2" type="ORF">P5G61_14220</name>
</gene>
<reference evidence="2" key="1">
    <citation type="submission" date="2023-03" db="EMBL/GenBank/DDBJ databases">
        <title>MT1 and MT2 Draft Genomes of Novel Species.</title>
        <authorList>
            <person name="Venkateswaran K."/>
        </authorList>
    </citation>
    <scope>NUCLEOTIDE SEQUENCE</scope>
    <source>
        <strain evidence="2">F6_3S_P_1C</strain>
    </source>
</reference>
<keyword evidence="1" id="KW-1133">Transmembrane helix</keyword>
<name>A0ABT8JCP1_9BACL</name>
<keyword evidence="1" id="KW-0472">Membrane</keyword>
<sequence>MQTMRSKRSKRRITVIAILLFLILCIAFIYVNDKAGGLSDWRMSKAMGMSETMHIPIGKTPEEAIERFRGPNDSLQIIHQEPVDGGMVLFKQKTSQANSSNLQMEYARKIVFGWKWVWGGGYSIGESSQFTSALDYMSIPELSHISKPFPMLFGHILDPAIKRVAVEFKKNEKPVATEAKLVEVGPDSIIWFVFLPSSATIPYEIKGFNDRGDLIIHKQIEDPNDMGSMVLGES</sequence>
<evidence type="ECO:0000256" key="1">
    <source>
        <dbReference type="SAM" id="Phobius"/>
    </source>
</evidence>
<dbReference type="Proteomes" id="UP001174205">
    <property type="component" value="Unassembled WGS sequence"/>
</dbReference>
<keyword evidence="3" id="KW-1185">Reference proteome</keyword>
<keyword evidence="1" id="KW-0812">Transmembrane</keyword>
<dbReference type="EMBL" id="JAROCD010000006">
    <property type="protein sequence ID" value="MDN4602386.1"/>
    <property type="molecule type" value="Genomic_DNA"/>
</dbReference>
<accession>A0ABT8JCP1</accession>
<dbReference type="RefSeq" id="WP_301247141.1">
    <property type="nucleotide sequence ID" value="NZ_JAROCD010000006.1"/>
</dbReference>
<comment type="caution">
    <text evidence="2">The sequence shown here is derived from an EMBL/GenBank/DDBJ whole genome shotgun (WGS) entry which is preliminary data.</text>
</comment>
<evidence type="ECO:0000313" key="3">
    <source>
        <dbReference type="Proteomes" id="UP001174205"/>
    </source>
</evidence>
<feature type="transmembrane region" description="Helical" evidence="1">
    <location>
        <begin position="12"/>
        <end position="31"/>
    </location>
</feature>